<gene>
    <name evidence="6" type="primary">eutD</name>
    <name evidence="6" type="ORF">SSYRP_v1c07930</name>
</gene>
<evidence type="ECO:0000256" key="3">
    <source>
        <dbReference type="ARBA" id="ARBA00022679"/>
    </source>
</evidence>
<evidence type="ECO:0000256" key="1">
    <source>
        <dbReference type="ARBA" id="ARBA00000705"/>
    </source>
</evidence>
<dbReference type="NCBIfam" id="NF007233">
    <property type="entry name" value="PRK09653.1"/>
    <property type="match status" value="1"/>
</dbReference>
<dbReference type="InterPro" id="IPR050500">
    <property type="entry name" value="Phos_Acetyltrans/Butyryltrans"/>
</dbReference>
<dbReference type="Gene3D" id="3.40.50.10750">
    <property type="entry name" value="Isocitrate/Isopropylmalate dehydrogenase-like"/>
    <property type="match status" value="1"/>
</dbReference>
<dbReference type="AlphaFoldDB" id="R4U6X2"/>
<dbReference type="PANTHER" id="PTHR43356">
    <property type="entry name" value="PHOSPHATE ACETYLTRANSFERASE"/>
    <property type="match status" value="1"/>
</dbReference>
<dbReference type="EMBL" id="CP005078">
    <property type="protein sequence ID" value="AGM26383.1"/>
    <property type="molecule type" value="Genomic_DNA"/>
</dbReference>
<dbReference type="RefSeq" id="WP_016341026.1">
    <property type="nucleotide sequence ID" value="NC_021284.1"/>
</dbReference>
<dbReference type="InterPro" id="IPR002505">
    <property type="entry name" value="PTA_PTB"/>
</dbReference>
<dbReference type="Proteomes" id="UP000013963">
    <property type="component" value="Chromosome"/>
</dbReference>
<dbReference type="SUPFAM" id="SSF53659">
    <property type="entry name" value="Isocitrate/Isopropylmalate dehydrogenase-like"/>
    <property type="match status" value="1"/>
</dbReference>
<dbReference type="eggNOG" id="COG0280">
    <property type="taxonomic scope" value="Bacteria"/>
</dbReference>
<dbReference type="KEGG" id="ssyr:SSYRP_v1c07930"/>
<organism evidence="6 7">
    <name type="scientific">Spiroplasma syrphidicola EA-1</name>
    <dbReference type="NCBI Taxonomy" id="1276229"/>
    <lineage>
        <taxon>Bacteria</taxon>
        <taxon>Bacillati</taxon>
        <taxon>Mycoplasmatota</taxon>
        <taxon>Mollicutes</taxon>
        <taxon>Entomoplasmatales</taxon>
        <taxon>Spiroplasmataceae</taxon>
        <taxon>Spiroplasma</taxon>
    </lineage>
</organism>
<dbReference type="InterPro" id="IPR012147">
    <property type="entry name" value="P_Ac_Bu_trans"/>
</dbReference>
<sequence length="324" mass="36269">MLEQIVAKINEQNETIRIVFPEGKSKRIQEILPKFANTKIIPVLVFKTRAEIPTEILENKKLEIVVVEEQDLAALANYLFELRKGKLSLSEAQRLVTECNYLAVLWVKLDKAQAMVGGIEYDTKDIIGPALKIIKPRPGIKLVSSFFLMLRGEEKYIFTDGSLNIDPSSEELADIAELGYEASQIFNFSNPNLVLLSFSTKGSGKGPLVDKVRNAYKLVLEKNLPCQIDGEFQFDAAWDDNIRKIKAPNSPITHRADIYVFPSLNAANIGYKIAQRMGGYQAVGPIIIGLDKPVNDLSRGATGEEIYFTAIVTAYMHIYNQNKK</sequence>
<reference evidence="6 7" key="1">
    <citation type="journal article" date="2013" name="Genome Biol. Evol.">
        <title>Complete genomes of two dipteran-associated spiroplasmas provided insights into the origin, dynamics, and impacts of viral invasion in spiroplasma.</title>
        <authorList>
            <person name="Ku C."/>
            <person name="Lo W.S."/>
            <person name="Chen L.L."/>
            <person name="Kuo C.H."/>
        </authorList>
    </citation>
    <scope>NUCLEOTIDE SEQUENCE [LARGE SCALE GENOMIC DNA]</scope>
    <source>
        <strain evidence="6">EA-1</strain>
    </source>
</reference>
<dbReference type="InterPro" id="IPR042113">
    <property type="entry name" value="P_AcTrfase_dom1"/>
</dbReference>
<dbReference type="PANTHER" id="PTHR43356:SF3">
    <property type="entry name" value="PHOSPHATE ACETYLTRANSFERASE"/>
    <property type="match status" value="1"/>
</dbReference>
<keyword evidence="3" id="KW-0808">Transferase</keyword>
<dbReference type="Pfam" id="PF01515">
    <property type="entry name" value="PTA_PTB"/>
    <property type="match status" value="1"/>
</dbReference>
<dbReference type="PIRSF" id="PIRSF000428">
    <property type="entry name" value="P_Ac_trans"/>
    <property type="match status" value="1"/>
</dbReference>
<dbReference type="PATRIC" id="fig|1276229.3.peg.787"/>
<accession>R4U6X2</accession>
<protein>
    <submittedName>
        <fullName evidence="6">Phosphotransacetylase</fullName>
    </submittedName>
</protein>
<evidence type="ECO:0000256" key="2">
    <source>
        <dbReference type="ARBA" id="ARBA00005656"/>
    </source>
</evidence>
<comment type="catalytic activity">
    <reaction evidence="1">
        <text>acetyl-CoA + phosphate = acetyl phosphate + CoA</text>
        <dbReference type="Rhea" id="RHEA:19521"/>
        <dbReference type="ChEBI" id="CHEBI:22191"/>
        <dbReference type="ChEBI" id="CHEBI:43474"/>
        <dbReference type="ChEBI" id="CHEBI:57287"/>
        <dbReference type="ChEBI" id="CHEBI:57288"/>
        <dbReference type="EC" id="2.3.1.8"/>
    </reaction>
</comment>
<dbReference type="InterPro" id="IPR042112">
    <property type="entry name" value="P_AcTrfase_dom2"/>
</dbReference>
<evidence type="ECO:0000313" key="7">
    <source>
        <dbReference type="Proteomes" id="UP000013963"/>
    </source>
</evidence>
<feature type="domain" description="Phosphate acetyl/butaryl transferase" evidence="5">
    <location>
        <begin position="2"/>
        <end position="314"/>
    </location>
</feature>
<dbReference type="GO" id="GO:0008959">
    <property type="term" value="F:phosphate acetyltransferase activity"/>
    <property type="evidence" value="ECO:0007669"/>
    <property type="project" value="UniProtKB-EC"/>
</dbReference>
<evidence type="ECO:0000259" key="5">
    <source>
        <dbReference type="Pfam" id="PF01515"/>
    </source>
</evidence>
<dbReference type="Gene3D" id="3.40.50.10950">
    <property type="match status" value="1"/>
</dbReference>
<name>R4U6X2_9MOLU</name>
<comment type="similarity">
    <text evidence="2">Belongs to the phosphate acetyltransferase and butyryltransferase family.</text>
</comment>
<evidence type="ECO:0000313" key="6">
    <source>
        <dbReference type="EMBL" id="AGM26383.1"/>
    </source>
</evidence>
<proteinExistence type="inferred from homology"/>
<keyword evidence="4" id="KW-0012">Acyltransferase</keyword>
<evidence type="ECO:0000256" key="4">
    <source>
        <dbReference type="ARBA" id="ARBA00023315"/>
    </source>
</evidence>
<keyword evidence="7" id="KW-1185">Reference proteome</keyword>
<dbReference type="STRING" id="1276229.SSYRP_v1c07930"/>
<dbReference type="HOGENOM" id="CLU_019723_0_1_14"/>